<proteinExistence type="predicted"/>
<keyword evidence="2" id="KW-1185">Reference proteome</keyword>
<organism evidence="1 2">
    <name type="scientific">Lutibaculum baratangense AMV1</name>
    <dbReference type="NCBI Taxonomy" id="631454"/>
    <lineage>
        <taxon>Bacteria</taxon>
        <taxon>Pseudomonadati</taxon>
        <taxon>Pseudomonadota</taxon>
        <taxon>Alphaproteobacteria</taxon>
        <taxon>Hyphomicrobiales</taxon>
        <taxon>Tepidamorphaceae</taxon>
        <taxon>Lutibaculum</taxon>
    </lineage>
</organism>
<dbReference type="EMBL" id="AWXZ01000031">
    <property type="protein sequence ID" value="ESR24557.1"/>
    <property type="molecule type" value="Genomic_DNA"/>
</dbReference>
<name>V4QXT5_9HYPH</name>
<protein>
    <submittedName>
        <fullName evidence="1">Uncharacterized protein</fullName>
    </submittedName>
</protein>
<dbReference type="AlphaFoldDB" id="V4QXT5"/>
<dbReference type="Proteomes" id="UP000017819">
    <property type="component" value="Unassembled WGS sequence"/>
</dbReference>
<accession>V4QXT5</accession>
<reference evidence="1 2" key="1">
    <citation type="journal article" date="2014" name="Genome Announc.">
        <title>Draft Genome Sequence of Lutibaculum baratangense Strain AMV1T, Isolated from a Mud Volcano in Andamans, India.</title>
        <authorList>
            <person name="Singh A."/>
            <person name="Sreenivas A."/>
            <person name="Sathyanarayana Reddy G."/>
            <person name="Pinnaka A.K."/>
            <person name="Shivaji S."/>
        </authorList>
    </citation>
    <scope>NUCLEOTIDE SEQUENCE [LARGE SCALE GENOMIC DNA]</scope>
    <source>
        <strain evidence="1 2">AMV1</strain>
    </source>
</reference>
<sequence length="44" mass="4610">MGRVHGSLVREVVPPENGGAGCGVPLFFRLICAASHGRGCRCRS</sequence>
<gene>
    <name evidence="1" type="ORF">N177_2391</name>
</gene>
<evidence type="ECO:0000313" key="2">
    <source>
        <dbReference type="Proteomes" id="UP000017819"/>
    </source>
</evidence>
<comment type="caution">
    <text evidence="1">The sequence shown here is derived from an EMBL/GenBank/DDBJ whole genome shotgun (WGS) entry which is preliminary data.</text>
</comment>
<evidence type="ECO:0000313" key="1">
    <source>
        <dbReference type="EMBL" id="ESR24557.1"/>
    </source>
</evidence>